<sequence>MNWRNAVTRNWKTTTIGSVTAVSGYIAMFPVGFTAEAVNLARYIQVGGFASLGLVSRDFDTEKRVPKDTRDDGIT</sequence>
<evidence type="ECO:0000313" key="1">
    <source>
        <dbReference type="EMBL" id="MBW4666464.1"/>
    </source>
</evidence>
<evidence type="ECO:0000313" key="2">
    <source>
        <dbReference type="Proteomes" id="UP000729701"/>
    </source>
</evidence>
<proteinExistence type="predicted"/>
<reference evidence="1" key="1">
    <citation type="submission" date="2021-05" db="EMBL/GenBank/DDBJ databases">
        <authorList>
            <person name="Pietrasiak N."/>
            <person name="Ward R."/>
            <person name="Stajich J.E."/>
            <person name="Kurbessoian T."/>
        </authorList>
    </citation>
    <scope>NUCLEOTIDE SEQUENCE</scope>
    <source>
        <strain evidence="1">GSE-NOS-MK-12-04C</strain>
    </source>
</reference>
<name>A0A951UQY0_9CYAN</name>
<gene>
    <name evidence="1" type="ORF">KME60_03210</name>
</gene>
<dbReference type="AlphaFoldDB" id="A0A951UQY0"/>
<comment type="caution">
    <text evidence="1">The sequence shown here is derived from an EMBL/GenBank/DDBJ whole genome shotgun (WGS) entry which is preliminary data.</text>
</comment>
<reference evidence="1" key="2">
    <citation type="journal article" date="2022" name="Microbiol. Resour. Announc.">
        <title>Metagenome Sequencing to Explore Phylogenomics of Terrestrial Cyanobacteria.</title>
        <authorList>
            <person name="Ward R.D."/>
            <person name="Stajich J.E."/>
            <person name="Johansen J.R."/>
            <person name="Huntemann M."/>
            <person name="Clum A."/>
            <person name="Foster B."/>
            <person name="Foster B."/>
            <person name="Roux S."/>
            <person name="Palaniappan K."/>
            <person name="Varghese N."/>
            <person name="Mukherjee S."/>
            <person name="Reddy T.B.K."/>
            <person name="Daum C."/>
            <person name="Copeland A."/>
            <person name="Chen I.A."/>
            <person name="Ivanova N.N."/>
            <person name="Kyrpides N.C."/>
            <person name="Shapiro N."/>
            <person name="Eloe-Fadrosh E.A."/>
            <person name="Pietrasiak N."/>
        </authorList>
    </citation>
    <scope>NUCLEOTIDE SEQUENCE</scope>
    <source>
        <strain evidence="1">GSE-NOS-MK-12-04C</strain>
    </source>
</reference>
<protein>
    <submittedName>
        <fullName evidence="1">Uncharacterized protein</fullName>
    </submittedName>
</protein>
<organism evidence="1 2">
    <name type="scientific">Cyanomargarita calcarea GSE-NOS-MK-12-04C</name>
    <dbReference type="NCBI Taxonomy" id="2839659"/>
    <lineage>
        <taxon>Bacteria</taxon>
        <taxon>Bacillati</taxon>
        <taxon>Cyanobacteriota</taxon>
        <taxon>Cyanophyceae</taxon>
        <taxon>Nostocales</taxon>
        <taxon>Cyanomargaritaceae</taxon>
        <taxon>Cyanomargarita</taxon>
    </lineage>
</organism>
<dbReference type="EMBL" id="JAHHGZ010000003">
    <property type="protein sequence ID" value="MBW4666464.1"/>
    <property type="molecule type" value="Genomic_DNA"/>
</dbReference>
<dbReference type="Proteomes" id="UP000729701">
    <property type="component" value="Unassembled WGS sequence"/>
</dbReference>
<accession>A0A951UQY0</accession>